<keyword evidence="5 7" id="KW-1133">Transmembrane helix</keyword>
<evidence type="ECO:0000259" key="8">
    <source>
        <dbReference type="PROSITE" id="PS50928"/>
    </source>
</evidence>
<feature type="transmembrane region" description="Helical" evidence="7">
    <location>
        <begin position="182"/>
        <end position="211"/>
    </location>
</feature>
<evidence type="ECO:0000256" key="3">
    <source>
        <dbReference type="ARBA" id="ARBA00022475"/>
    </source>
</evidence>
<feature type="domain" description="ABC transmembrane type-1" evidence="8">
    <location>
        <begin position="65"/>
        <end position="254"/>
    </location>
</feature>
<comment type="subcellular location">
    <subcellularLocation>
        <location evidence="1 7">Cell membrane</location>
        <topology evidence="1 7">Multi-pass membrane protein</topology>
    </subcellularLocation>
</comment>
<evidence type="ECO:0000256" key="4">
    <source>
        <dbReference type="ARBA" id="ARBA00022692"/>
    </source>
</evidence>
<keyword evidence="6 7" id="KW-0472">Membrane</keyword>
<feature type="transmembrane region" description="Helical" evidence="7">
    <location>
        <begin position="103"/>
        <end position="123"/>
    </location>
</feature>
<dbReference type="EMBL" id="CP016313">
    <property type="protein sequence ID" value="APD10358.1"/>
    <property type="molecule type" value="Genomic_DNA"/>
</dbReference>
<gene>
    <name evidence="9" type="ORF">A0O31_02331</name>
</gene>
<dbReference type="KEGG" id="tbc:A0O31_02331"/>
<feature type="transmembrane region" description="Helical" evidence="7">
    <location>
        <begin position="129"/>
        <end position="147"/>
    </location>
</feature>
<organism evidence="9 10">
    <name type="scientific">Thermus brockianus</name>
    <dbReference type="NCBI Taxonomy" id="56956"/>
    <lineage>
        <taxon>Bacteria</taxon>
        <taxon>Thermotogati</taxon>
        <taxon>Deinococcota</taxon>
        <taxon>Deinococci</taxon>
        <taxon>Thermales</taxon>
        <taxon>Thermaceae</taxon>
        <taxon>Thermus</taxon>
    </lineage>
</organism>
<proteinExistence type="inferred from homology"/>
<feature type="transmembrane region" description="Helical" evidence="7">
    <location>
        <begin position="68"/>
        <end position="91"/>
    </location>
</feature>
<dbReference type="RefSeq" id="WP_071678060.1">
    <property type="nucleotide sequence ID" value="NZ_CP016313.1"/>
</dbReference>
<dbReference type="Gene3D" id="1.10.3720.10">
    <property type="entry name" value="MetI-like"/>
    <property type="match status" value="1"/>
</dbReference>
<dbReference type="PANTHER" id="PTHR43386:SF25">
    <property type="entry name" value="PEPTIDE ABC TRANSPORTER PERMEASE PROTEIN"/>
    <property type="match status" value="1"/>
</dbReference>
<dbReference type="GO" id="GO:0005886">
    <property type="term" value="C:plasma membrane"/>
    <property type="evidence" value="ECO:0007669"/>
    <property type="project" value="UniProtKB-SubCell"/>
</dbReference>
<accession>A0A1J0LVH9</accession>
<dbReference type="AlphaFoldDB" id="A0A1J0LVH9"/>
<dbReference type="Proteomes" id="UP000182993">
    <property type="component" value="Plasmid pTB1"/>
</dbReference>
<dbReference type="SUPFAM" id="SSF161098">
    <property type="entry name" value="MetI-like"/>
    <property type="match status" value="1"/>
</dbReference>
<dbReference type="CDD" id="cd06261">
    <property type="entry name" value="TM_PBP2"/>
    <property type="match status" value="1"/>
</dbReference>
<keyword evidence="2 7" id="KW-0813">Transport</keyword>
<comment type="similarity">
    <text evidence="7">Belongs to the binding-protein-dependent transport system permease family.</text>
</comment>
<dbReference type="InterPro" id="IPR000515">
    <property type="entry name" value="MetI-like"/>
</dbReference>
<dbReference type="InterPro" id="IPR050366">
    <property type="entry name" value="BP-dependent_transpt_permease"/>
</dbReference>
<reference evidence="10" key="1">
    <citation type="submission" date="2016-06" db="EMBL/GenBank/DDBJ databases">
        <title>Whole genome sequencing of Thermus brockianus strain GE-1.</title>
        <authorList>
            <person name="Schaefers C."/>
            <person name="Blank S."/>
            <person name="Wiebusch S."/>
            <person name="Elleuche S."/>
            <person name="Antranikian G."/>
        </authorList>
    </citation>
    <scope>NUCLEOTIDE SEQUENCE [LARGE SCALE GENOMIC DNA]</scope>
    <source>
        <strain evidence="10">GE-1</strain>
        <plasmid evidence="10">ptb1</plasmid>
    </source>
</reference>
<name>A0A1J0LVH9_THEBO</name>
<feature type="transmembrane region" description="Helical" evidence="7">
    <location>
        <begin position="231"/>
        <end position="254"/>
    </location>
</feature>
<geneLocation type="plasmid" evidence="10">
    <name>ptb1</name>
</geneLocation>
<evidence type="ECO:0000313" key="10">
    <source>
        <dbReference type="Proteomes" id="UP000182993"/>
    </source>
</evidence>
<evidence type="ECO:0000256" key="1">
    <source>
        <dbReference type="ARBA" id="ARBA00004651"/>
    </source>
</evidence>
<sequence>MRSPSLLLGSLLVGLFLLLALASFLYPVDPNAPDFLRRLSPPCPEHPLGTDPLGRDLLARLLHGAKNALWVGSIAVGVGFGLGVTLGLWAGYLGGLVDGALSLLMEALYALPGLLLALLFAALLGPGALSSMLAVGLSMVPAFFRVARAGAMGLRNAPFVEAALALGASRGRILRHHLLPNLLGPLLVQASLAFAAALLAEAALSYLGLGVQPPAPSLGRMLREAQSFLPLSPYPALVPGLALSLAVLGFNFLGDGLRDRLDPRR</sequence>
<dbReference type="PANTHER" id="PTHR43386">
    <property type="entry name" value="OLIGOPEPTIDE TRANSPORT SYSTEM PERMEASE PROTEIN APPC"/>
    <property type="match status" value="1"/>
</dbReference>
<dbReference type="GO" id="GO:0055085">
    <property type="term" value="P:transmembrane transport"/>
    <property type="evidence" value="ECO:0007669"/>
    <property type="project" value="InterPro"/>
</dbReference>
<keyword evidence="3" id="KW-1003">Cell membrane</keyword>
<dbReference type="OrthoDB" id="9779825at2"/>
<evidence type="ECO:0000256" key="6">
    <source>
        <dbReference type="ARBA" id="ARBA00023136"/>
    </source>
</evidence>
<dbReference type="InterPro" id="IPR035906">
    <property type="entry name" value="MetI-like_sf"/>
</dbReference>
<dbReference type="Pfam" id="PF00528">
    <property type="entry name" value="BPD_transp_1"/>
    <property type="match status" value="1"/>
</dbReference>
<evidence type="ECO:0000256" key="7">
    <source>
        <dbReference type="RuleBase" id="RU363032"/>
    </source>
</evidence>
<keyword evidence="4 7" id="KW-0812">Transmembrane</keyword>
<evidence type="ECO:0000256" key="2">
    <source>
        <dbReference type="ARBA" id="ARBA00022448"/>
    </source>
</evidence>
<evidence type="ECO:0000256" key="5">
    <source>
        <dbReference type="ARBA" id="ARBA00022989"/>
    </source>
</evidence>
<evidence type="ECO:0000313" key="9">
    <source>
        <dbReference type="EMBL" id="APD10358.1"/>
    </source>
</evidence>
<dbReference type="PROSITE" id="PS50928">
    <property type="entry name" value="ABC_TM1"/>
    <property type="match status" value="1"/>
</dbReference>
<keyword evidence="9" id="KW-0614">Plasmid</keyword>
<protein>
    <submittedName>
        <fullName evidence="9">ABC transporter permease</fullName>
    </submittedName>
</protein>